<sequence length="290" mass="32090">MSFINQAGDEREQDFIDQKLLKDKQDADLVSEQKAQAQIDAILNDKNLTNADLNRDLLDDDRFTAKEKLENMRSATGIADSAEGLLAPSVAASPELQSISDGITSNIASAIEATPQAQLIDSIPEYKADPTATLINELGLSNDRENPNGRGGLLKKAENGLDPNQLKNMISDYATEFNVTEEVAAVAMRKAFIRDPLGANNLSNRFRKEDVGKVIQESLSQKNISDHRNVRRRAEEVKIKLNRLNQDIIQLQQRAAKGGNRAETSQQIADKMLEMTLLQKESNEMFGVPN</sequence>
<evidence type="ECO:0000313" key="2">
    <source>
        <dbReference type="EMBL" id="AGH07391.1"/>
    </source>
</evidence>
<gene>
    <name evidence="2" type="ORF">SUFG_00019</name>
</gene>
<dbReference type="KEGG" id="vg:15012401"/>
<keyword evidence="3" id="KW-1185">Reference proteome</keyword>
<dbReference type="OrthoDB" id="4064at10239"/>
<proteinExistence type="predicted"/>
<dbReference type="Proteomes" id="UP000207593">
    <property type="component" value="Segment"/>
</dbReference>
<keyword evidence="1" id="KW-0175">Coiled coil</keyword>
<protein>
    <submittedName>
        <fullName evidence="2">Uncharacterized protein</fullName>
    </submittedName>
</protein>
<evidence type="ECO:0000256" key="1">
    <source>
        <dbReference type="SAM" id="Coils"/>
    </source>
</evidence>
<name>M4PRL9_9CAUD</name>
<evidence type="ECO:0000313" key="3">
    <source>
        <dbReference type="Proteomes" id="UP000207593"/>
    </source>
</evidence>
<dbReference type="EMBL" id="HQ317387">
    <property type="protein sequence ID" value="AGH07391.1"/>
    <property type="molecule type" value="Genomic_DNA"/>
</dbReference>
<organism evidence="2 3">
    <name type="scientific">Sulfitobacter phage phiCB2047-B</name>
    <dbReference type="NCBI Taxonomy" id="754046"/>
    <lineage>
        <taxon>Viruses</taxon>
        <taxon>Duplodnaviria</taxon>
        <taxon>Heunggongvirae</taxon>
        <taxon>Uroviricota</taxon>
        <taxon>Caudoviricetes</taxon>
        <taxon>Schitoviridae</taxon>
        <taxon>Rhodovirinae</taxon>
        <taxon>Raunefjordenvirus</taxon>
        <taxon>Raunefjordenvirus CB2047B</taxon>
    </lineage>
</organism>
<feature type="coiled-coil region" evidence="1">
    <location>
        <begin position="227"/>
        <end position="254"/>
    </location>
</feature>
<accession>M4PRL9</accession>
<reference evidence="2 3" key="1">
    <citation type="journal article" date="2014" name="Genome Announc.">
        <title>Genome Sequence of the Sulfitobacter sp. Strain 2047-Infecting Lytic Phage {Phi}CB2047-B.</title>
        <authorList>
            <person name="Ankrah N.Y."/>
            <person name="Budinoff C.R."/>
            <person name="Wilson W.H."/>
            <person name="Wilhelm S.W."/>
            <person name="Buchan A."/>
        </authorList>
    </citation>
    <scope>NUCLEOTIDE SEQUENCE [LARGE SCALE GENOMIC DNA]</scope>
    <source>
        <strain evidence="3">phiCB2047-B</strain>
    </source>
</reference>
<dbReference type="RefSeq" id="YP_007675807.1">
    <property type="nucleotide sequence ID" value="NC_020862.2"/>
</dbReference>
<dbReference type="GeneID" id="15012401"/>